<organism evidence="1 2">
    <name type="scientific">Armillaria luteobubalina</name>
    <dbReference type="NCBI Taxonomy" id="153913"/>
    <lineage>
        <taxon>Eukaryota</taxon>
        <taxon>Fungi</taxon>
        <taxon>Dikarya</taxon>
        <taxon>Basidiomycota</taxon>
        <taxon>Agaricomycotina</taxon>
        <taxon>Agaricomycetes</taxon>
        <taxon>Agaricomycetidae</taxon>
        <taxon>Agaricales</taxon>
        <taxon>Marasmiineae</taxon>
        <taxon>Physalacriaceae</taxon>
        <taxon>Armillaria</taxon>
    </lineage>
</organism>
<reference evidence="1" key="1">
    <citation type="submission" date="2023-06" db="EMBL/GenBank/DDBJ databases">
        <authorList>
            <consortium name="Lawrence Berkeley National Laboratory"/>
            <person name="Ahrendt S."/>
            <person name="Sahu N."/>
            <person name="Indic B."/>
            <person name="Wong-Bajracharya J."/>
            <person name="Merenyi Z."/>
            <person name="Ke H.-M."/>
            <person name="Monk M."/>
            <person name="Kocsube S."/>
            <person name="Drula E."/>
            <person name="Lipzen A."/>
            <person name="Balint B."/>
            <person name="Henrissat B."/>
            <person name="Andreopoulos B."/>
            <person name="Martin F.M."/>
            <person name="Harder C.B."/>
            <person name="Rigling D."/>
            <person name="Ford K.L."/>
            <person name="Foster G.D."/>
            <person name="Pangilinan J."/>
            <person name="Papanicolaou A."/>
            <person name="Barry K."/>
            <person name="LaButti K."/>
            <person name="Viragh M."/>
            <person name="Koriabine M."/>
            <person name="Yan M."/>
            <person name="Riley R."/>
            <person name="Champramary S."/>
            <person name="Plett K.L."/>
            <person name="Tsai I.J."/>
            <person name="Slot J."/>
            <person name="Sipos G."/>
            <person name="Plett J."/>
            <person name="Nagy L.G."/>
            <person name="Grigoriev I.V."/>
        </authorList>
    </citation>
    <scope>NUCLEOTIDE SEQUENCE</scope>
    <source>
        <strain evidence="1">HWK02</strain>
    </source>
</reference>
<name>A0AA39TCR1_9AGAR</name>
<dbReference type="AlphaFoldDB" id="A0AA39TCR1"/>
<gene>
    <name evidence="1" type="ORF">EDD18DRAFT_1205653</name>
</gene>
<evidence type="ECO:0000313" key="1">
    <source>
        <dbReference type="EMBL" id="KAK0480416.1"/>
    </source>
</evidence>
<comment type="caution">
    <text evidence="1">The sequence shown here is derived from an EMBL/GenBank/DDBJ whole genome shotgun (WGS) entry which is preliminary data.</text>
</comment>
<proteinExistence type="predicted"/>
<sequence>MPGSRHWHPPRCYGRLQGMSIVVISPLSSAVLHLPCSFVHSHPSSDGLSVETALSTPARYPLTRLHARNGLSL</sequence>
<dbReference type="EMBL" id="JAUEPU010000081">
    <property type="protein sequence ID" value="KAK0480416.1"/>
    <property type="molecule type" value="Genomic_DNA"/>
</dbReference>
<dbReference type="Proteomes" id="UP001175228">
    <property type="component" value="Unassembled WGS sequence"/>
</dbReference>
<accession>A0AA39TCR1</accession>
<keyword evidence="2" id="KW-1185">Reference proteome</keyword>
<protein>
    <submittedName>
        <fullName evidence="1">Uncharacterized protein</fullName>
    </submittedName>
</protein>
<evidence type="ECO:0000313" key="2">
    <source>
        <dbReference type="Proteomes" id="UP001175228"/>
    </source>
</evidence>